<dbReference type="AlphaFoldDB" id="A0A3N2C6W6"/>
<dbReference type="NCBIfam" id="NF033832">
    <property type="entry name" value="sce7726_fam"/>
    <property type="match status" value="1"/>
</dbReference>
<dbReference type="EMBL" id="RKHL01000001">
    <property type="protein sequence ID" value="ROR83207.1"/>
    <property type="molecule type" value="Genomic_DNA"/>
</dbReference>
<dbReference type="Proteomes" id="UP000266915">
    <property type="component" value="Unassembled WGS sequence"/>
</dbReference>
<organism evidence="1 2">
    <name type="scientific">Plantibacter flavus</name>
    <dbReference type="NCBI Taxonomy" id="150123"/>
    <lineage>
        <taxon>Bacteria</taxon>
        <taxon>Bacillati</taxon>
        <taxon>Actinomycetota</taxon>
        <taxon>Actinomycetes</taxon>
        <taxon>Micrococcales</taxon>
        <taxon>Microbacteriaceae</taxon>
        <taxon>Plantibacter</taxon>
    </lineage>
</organism>
<gene>
    <name evidence="1" type="ORF">EDD42_3313</name>
</gene>
<keyword evidence="2" id="KW-1185">Reference proteome</keyword>
<proteinExistence type="predicted"/>
<comment type="caution">
    <text evidence="1">The sequence shown here is derived from an EMBL/GenBank/DDBJ whole genome shotgun (WGS) entry which is preliminary data.</text>
</comment>
<reference evidence="1 2" key="1">
    <citation type="submission" date="2018-11" db="EMBL/GenBank/DDBJ databases">
        <title>Sequencing the genomes of 1000 actinobacteria strains.</title>
        <authorList>
            <person name="Klenk H.-P."/>
        </authorList>
    </citation>
    <scope>NUCLEOTIDE SEQUENCE [LARGE SCALE GENOMIC DNA]</scope>
    <source>
        <strain evidence="1 2">DSM 14012</strain>
    </source>
</reference>
<name>A0A3N2C6W6_9MICO</name>
<accession>A0A3N2C6W6</accession>
<evidence type="ECO:0000313" key="2">
    <source>
        <dbReference type="Proteomes" id="UP000266915"/>
    </source>
</evidence>
<dbReference type="InterPro" id="IPR047729">
    <property type="entry name" value="Sce7726-like"/>
</dbReference>
<protein>
    <recommendedName>
        <fullName evidence="3">Sce7726 family protein</fullName>
    </recommendedName>
</protein>
<sequence length="310" mass="34157">MGSSTTVQLAALTRMFSARVIRELGENGHSQLLVRLLRESGLSSQLGEDATLATAFEAAFEALRRLGSRDDYVYRAAITQKVAFGRHNIRTATVVNEMRAGASKVDVVIYNGTSTAYEIKSERDNLKRLPAQLQDYQSVFAAVNVVTSPMQCDEVLQLAPHHVGVIVLSKRFRLQVARPALDQPERTDPLAILETLRIDEAVAVLTGLGIEFPQVPNTRRRGLLRAIYATLDPVRVHTESVRVLKSTRSPARLGPYLERLPVPLRPAALAAELSDASRARLQSATLRPVANLFAWSEDPHVLPLLSRKAV</sequence>
<evidence type="ECO:0000313" key="1">
    <source>
        <dbReference type="EMBL" id="ROR83207.1"/>
    </source>
</evidence>
<evidence type="ECO:0008006" key="3">
    <source>
        <dbReference type="Google" id="ProtNLM"/>
    </source>
</evidence>